<protein>
    <submittedName>
        <fullName evidence="3">Erythrocyte membrane protein 1 (PfEMP1), putative</fullName>
    </submittedName>
</protein>
<organism evidence="3 4">
    <name type="scientific">Plasmodium reichenowi</name>
    <dbReference type="NCBI Taxonomy" id="5854"/>
    <lineage>
        <taxon>Eukaryota</taxon>
        <taxon>Sar</taxon>
        <taxon>Alveolata</taxon>
        <taxon>Apicomplexa</taxon>
        <taxon>Aconoidasida</taxon>
        <taxon>Haemosporida</taxon>
        <taxon>Plasmodiidae</taxon>
        <taxon>Plasmodium</taxon>
        <taxon>Plasmodium (Laverania)</taxon>
    </lineage>
</organism>
<keyword evidence="1" id="KW-1133">Transmembrane helix</keyword>
<keyword evidence="1" id="KW-0472">Membrane</keyword>
<keyword evidence="1" id="KW-0812">Transmembrane</keyword>
<gene>
    <name evidence="3" type="ORF">PRG01_0009200</name>
</gene>
<reference evidence="3 4" key="1">
    <citation type="submission" date="2016-09" db="EMBL/GenBank/DDBJ databases">
        <authorList>
            <consortium name="Pathogen Informatics"/>
        </authorList>
    </citation>
    <scope>NUCLEOTIDE SEQUENCE [LARGE SCALE GENOMIC DNA]</scope>
</reference>
<evidence type="ECO:0000256" key="1">
    <source>
        <dbReference type="SAM" id="Phobius"/>
    </source>
</evidence>
<dbReference type="AlphaFoldDB" id="A0A2P9DS79"/>
<name>A0A2P9DS79_PLARE</name>
<feature type="transmembrane region" description="Helical" evidence="1">
    <location>
        <begin position="37"/>
        <end position="55"/>
    </location>
</feature>
<dbReference type="OrthoDB" id="10492976at2759"/>
<dbReference type="InterPro" id="IPR044932">
    <property type="entry name" value="PfEMP1_ATS_sf"/>
</dbReference>
<dbReference type="InterPro" id="IPR029211">
    <property type="entry name" value="PfEMP1_ATS"/>
</dbReference>
<dbReference type="Gene3D" id="1.10.1900.40">
    <property type="entry name" value="Acidic terminal segments, variant surface antigen of PfEMP1"/>
    <property type="match status" value="2"/>
</dbReference>
<sequence length="273" mass="32961">MVMRYLQRNHQIGMSRMNVADINGKHIFTRKEKKRKITVIFVTYLPLILLLHHKASMKNCMIHLIYHVVTYLPRKRTDNEWNQLKQDFIEQYLSYIEPSVPLNHELQTNNIYMYSQFNILHVIMDEKPFIISIQDRFLGKEKELFGSKHTKYITFNRVATQTNSDPTDSQLYLFHKWLDRHRDMCEKWENKEHILHKLNEEWTMEHNEDLLDIPSSSHDDIHKINDETYNIISTKNIYIKPQTRTPPTNKSDEHISYLAKINIVKKYKEMKLF</sequence>
<dbReference type="VEuPathDB" id="PlasmoDB:PRG01_0009200"/>
<evidence type="ECO:0000313" key="3">
    <source>
        <dbReference type="EMBL" id="SOV83869.1"/>
    </source>
</evidence>
<proteinExistence type="predicted"/>
<evidence type="ECO:0000259" key="2">
    <source>
        <dbReference type="Pfam" id="PF15445"/>
    </source>
</evidence>
<feature type="domain" description="Plasmodium falciparum erythrocyte membrane protein 1 acidic terminal segment" evidence="2">
    <location>
        <begin position="73"/>
        <end position="138"/>
    </location>
</feature>
<dbReference type="Pfam" id="PF15445">
    <property type="entry name" value="ATS"/>
    <property type="match status" value="2"/>
</dbReference>
<accession>A0A2P9DS79</accession>
<dbReference type="EMBL" id="OFAE01000002">
    <property type="protein sequence ID" value="SOV83869.1"/>
    <property type="molecule type" value="Genomic_DNA"/>
</dbReference>
<feature type="domain" description="Plasmodium falciparum erythrocyte membrane protein 1 acidic terminal segment" evidence="2">
    <location>
        <begin position="140"/>
        <end position="225"/>
    </location>
</feature>
<dbReference type="Proteomes" id="UP000240500">
    <property type="component" value="Unassembled WGS sequence"/>
</dbReference>
<evidence type="ECO:0000313" key="4">
    <source>
        <dbReference type="Proteomes" id="UP000240500"/>
    </source>
</evidence>